<keyword evidence="1" id="KW-0547">Nucleotide-binding</keyword>
<evidence type="ECO:0000256" key="1">
    <source>
        <dbReference type="RuleBase" id="RU003651"/>
    </source>
</evidence>
<accession>A0ABT6UG25</accession>
<feature type="domain" description="AAA+ ATPase" evidence="2">
    <location>
        <begin position="226"/>
        <end position="359"/>
    </location>
</feature>
<dbReference type="PROSITE" id="PS00674">
    <property type="entry name" value="AAA"/>
    <property type="match status" value="1"/>
</dbReference>
<dbReference type="CDD" id="cd19481">
    <property type="entry name" value="RecA-like_protease"/>
    <property type="match status" value="1"/>
</dbReference>
<evidence type="ECO:0000259" key="2">
    <source>
        <dbReference type="SMART" id="SM00382"/>
    </source>
</evidence>
<proteinExistence type="inferred from homology"/>
<dbReference type="RefSeq" id="WP_282679901.1">
    <property type="nucleotide sequence ID" value="NZ_JAOTLW010000022.1"/>
</dbReference>
<dbReference type="SMART" id="SM00382">
    <property type="entry name" value="AAA"/>
    <property type="match status" value="2"/>
</dbReference>
<name>A0ABT6UG25_9GAMM</name>
<organism evidence="3 4">
    <name type="scientific">Shewanella xiamenensis</name>
    <dbReference type="NCBI Taxonomy" id="332186"/>
    <lineage>
        <taxon>Bacteria</taxon>
        <taxon>Pseudomonadati</taxon>
        <taxon>Pseudomonadota</taxon>
        <taxon>Gammaproteobacteria</taxon>
        <taxon>Alteromonadales</taxon>
        <taxon>Shewanellaceae</taxon>
        <taxon>Shewanella</taxon>
    </lineage>
</organism>
<dbReference type="SUPFAM" id="SSF52540">
    <property type="entry name" value="P-loop containing nucleoside triphosphate hydrolases"/>
    <property type="match status" value="2"/>
</dbReference>
<dbReference type="PANTHER" id="PTHR23074">
    <property type="entry name" value="AAA DOMAIN-CONTAINING"/>
    <property type="match status" value="1"/>
</dbReference>
<dbReference type="Pfam" id="PF00004">
    <property type="entry name" value="AAA"/>
    <property type="match status" value="2"/>
</dbReference>
<comment type="similarity">
    <text evidence="1">Belongs to the AAA ATPase family.</text>
</comment>
<reference evidence="3 4" key="1">
    <citation type="submission" date="2022-09" db="EMBL/GenBank/DDBJ databases">
        <title>The outer-membrane cytochrome OmcA is essential for infection of Shewanella oneidensis by a zebrafish-associated bacteriophage.</title>
        <authorList>
            <person name="Grenfell A.W."/>
            <person name="Intile P."/>
            <person name="Mcfarlane J."/>
            <person name="Leung D."/>
            <person name="Abdalla K."/>
            <person name="Wold M."/>
            <person name="Kees E."/>
            <person name="Gralnick J."/>
        </authorList>
    </citation>
    <scope>NUCLEOTIDE SEQUENCE [LARGE SCALE GENOMIC DNA]</scope>
    <source>
        <strain evidence="3 4">NF-5</strain>
    </source>
</reference>
<dbReference type="EMBL" id="JAOTLW010000022">
    <property type="protein sequence ID" value="MDI5833422.1"/>
    <property type="molecule type" value="Genomic_DNA"/>
</dbReference>
<evidence type="ECO:0000313" key="4">
    <source>
        <dbReference type="Proteomes" id="UP001159075"/>
    </source>
</evidence>
<dbReference type="InterPro" id="IPR027417">
    <property type="entry name" value="P-loop_NTPase"/>
</dbReference>
<comment type="caution">
    <text evidence="3">The sequence shown here is derived from an EMBL/GenBank/DDBJ whole genome shotgun (WGS) entry which is preliminary data.</text>
</comment>
<sequence>MLKRAKSPRKWRANHCHYLASQFSEALIFAVITVDKAVPSSILGAITGEQMEPFLRLSLEDASLKLPSKDRAPLNTATVKHNAQFLGQLFGLMPQMQPVVEFLIVINANAGLRELTEFLIEDDFDVLERMLLGKTTLDLEVILSQLAVFERYQLIAEATLGAPYRLLFPSILVSILVSQKLTSAVDFLAPMLSKSPEAQFSLSQFGHVNTDLLANYLAAITQKPSVGVNILLYGKAGTGKTELARTLAKTIKRNLLEVQSQQLIESQYRNDNIAKATSIRLAHLNLLQGLLAHSNDSLLLVDECEALFVQADEQYSKEQLMQALEQNPVPAIWITNHVGLLEPSFIRRFKLVMEVPVPDEPFAYAINEHLLTPLKVSQDYHLLLAEKPNVTPAMVGNAAHVAMTLKLKGAKAEVLINEVIDATLEACGEEAPPPKYQGELTFDSNMVNFKGSDEAASMTTDDMLASINHAVKQAMPIRVMLSGPPGTGKTAWVHHLAETHGFELMHIKCSDVLSKYVGDSEQNIARLFREAHKQQKLMLIDEVDSLLSKRDSAQALYEVQLVNELLSQLECNTLPVFAATNALASIDSAVMRRFDFKLVCDYLTSDQRQALYRQVLGIKRLTNEEVSTLNTLNQLTPGDFAILARRQRFEPKRDHRATALALLTTENSRKQGQPRIGFIR</sequence>
<keyword evidence="4" id="KW-1185">Reference proteome</keyword>
<dbReference type="PANTHER" id="PTHR23074:SF83">
    <property type="entry name" value="VACUOLAR PROTEIN SORTING-ASSOCIATED PROTEIN 4A"/>
    <property type="match status" value="1"/>
</dbReference>
<dbReference type="Gene3D" id="3.40.50.300">
    <property type="entry name" value="P-loop containing nucleotide triphosphate hydrolases"/>
    <property type="match status" value="2"/>
</dbReference>
<dbReference type="InterPro" id="IPR003960">
    <property type="entry name" value="ATPase_AAA_CS"/>
</dbReference>
<dbReference type="Proteomes" id="UP001159075">
    <property type="component" value="Unassembled WGS sequence"/>
</dbReference>
<feature type="domain" description="AAA+ ATPase" evidence="2">
    <location>
        <begin position="475"/>
        <end position="604"/>
    </location>
</feature>
<gene>
    <name evidence="3" type="ORF">ODY93_17705</name>
</gene>
<dbReference type="InterPro" id="IPR003959">
    <property type="entry name" value="ATPase_AAA_core"/>
</dbReference>
<keyword evidence="1" id="KW-0067">ATP-binding</keyword>
<dbReference type="InterPro" id="IPR003593">
    <property type="entry name" value="AAA+_ATPase"/>
</dbReference>
<dbReference type="InterPro" id="IPR050304">
    <property type="entry name" value="MT-severing_AAA_ATPase"/>
</dbReference>
<evidence type="ECO:0000313" key="3">
    <source>
        <dbReference type="EMBL" id="MDI5833422.1"/>
    </source>
</evidence>
<protein>
    <submittedName>
        <fullName evidence="3">AAA family ATPase</fullName>
    </submittedName>
</protein>